<feature type="non-terminal residue" evidence="2">
    <location>
        <position position="162"/>
    </location>
</feature>
<comment type="caution">
    <text evidence="2">The sequence shown here is derived from an EMBL/GenBank/DDBJ whole genome shotgun (WGS) entry which is preliminary data.</text>
</comment>
<dbReference type="Proteomes" id="UP000652761">
    <property type="component" value="Unassembled WGS sequence"/>
</dbReference>
<gene>
    <name evidence="2" type="ORF">Taro_037397</name>
</gene>
<organism evidence="2 3">
    <name type="scientific">Colocasia esculenta</name>
    <name type="common">Wild taro</name>
    <name type="synonym">Arum esculentum</name>
    <dbReference type="NCBI Taxonomy" id="4460"/>
    <lineage>
        <taxon>Eukaryota</taxon>
        <taxon>Viridiplantae</taxon>
        <taxon>Streptophyta</taxon>
        <taxon>Embryophyta</taxon>
        <taxon>Tracheophyta</taxon>
        <taxon>Spermatophyta</taxon>
        <taxon>Magnoliopsida</taxon>
        <taxon>Liliopsida</taxon>
        <taxon>Araceae</taxon>
        <taxon>Aroideae</taxon>
        <taxon>Colocasieae</taxon>
        <taxon>Colocasia</taxon>
    </lineage>
</organism>
<protein>
    <submittedName>
        <fullName evidence="2">Uncharacterized protein</fullName>
    </submittedName>
</protein>
<dbReference type="EMBL" id="NMUH01003249">
    <property type="protein sequence ID" value="MQM04593.1"/>
    <property type="molecule type" value="Genomic_DNA"/>
</dbReference>
<feature type="region of interest" description="Disordered" evidence="1">
    <location>
        <begin position="1"/>
        <end position="79"/>
    </location>
</feature>
<evidence type="ECO:0000313" key="2">
    <source>
        <dbReference type="EMBL" id="MQM04593.1"/>
    </source>
</evidence>
<keyword evidence="3" id="KW-1185">Reference proteome</keyword>
<proteinExistence type="predicted"/>
<reference evidence="2" key="1">
    <citation type="submission" date="2017-07" db="EMBL/GenBank/DDBJ databases">
        <title>Taro Niue Genome Assembly and Annotation.</title>
        <authorList>
            <person name="Atibalentja N."/>
            <person name="Keating K."/>
            <person name="Fields C.J."/>
        </authorList>
    </citation>
    <scope>NUCLEOTIDE SEQUENCE</scope>
    <source>
        <strain evidence="2">Niue_2</strain>
        <tissue evidence="2">Leaf</tissue>
    </source>
</reference>
<evidence type="ECO:0000313" key="3">
    <source>
        <dbReference type="Proteomes" id="UP000652761"/>
    </source>
</evidence>
<sequence>DEKKRKEEEAERKRKEDEKKRKEEEEERKRKEEEEEQRRRKEEEDEKKRKEEEQRKRKKRRGSSVIFPHPHCPDELQLDEKNTTTGVIYGMPKDYRYQKVTKANVSTSEPIFVDSQQSTNTLPTGNKEERRDYVAREVLGVDEKSLIERFLNECIINEYVLQ</sequence>
<dbReference type="AlphaFoldDB" id="A0A843W0E0"/>
<accession>A0A843W0E0</accession>
<feature type="compositionally biased region" description="Basic and acidic residues" evidence="1">
    <location>
        <begin position="1"/>
        <end position="55"/>
    </location>
</feature>
<name>A0A843W0E0_COLES</name>
<evidence type="ECO:0000256" key="1">
    <source>
        <dbReference type="SAM" id="MobiDB-lite"/>
    </source>
</evidence>